<keyword evidence="1" id="KW-0472">Membrane</keyword>
<keyword evidence="3" id="KW-1185">Reference proteome</keyword>
<evidence type="ECO:0000313" key="3">
    <source>
        <dbReference type="Proteomes" id="UP000231501"/>
    </source>
</evidence>
<protein>
    <submittedName>
        <fullName evidence="2">Uncharacterized protein</fullName>
    </submittedName>
</protein>
<gene>
    <name evidence="2" type="ORF">CS062_02690</name>
</gene>
<dbReference type="Proteomes" id="UP000231501">
    <property type="component" value="Unassembled WGS sequence"/>
</dbReference>
<proteinExistence type="predicted"/>
<accession>A0A2G9CED7</accession>
<sequence length="140" mass="14833">MPLRFVFLTISVLLYLLSLALPALRYVGGESVSGLFILGLGWYNGTAHWLANPLMCVAWFALVVRKPAFSIAVLVAAGYLMLSSLGIKDAVWGGESGIRAPVDHLDIGFWIWFLSAVVAAIGAGADWARSRIAGGGGEPA</sequence>
<name>A0A2G9CED7_9BURK</name>
<comment type="caution">
    <text evidence="2">The sequence shown here is derived from an EMBL/GenBank/DDBJ whole genome shotgun (WGS) entry which is preliminary data.</text>
</comment>
<dbReference type="AlphaFoldDB" id="A0A2G9CED7"/>
<keyword evidence="1" id="KW-1133">Transmembrane helix</keyword>
<dbReference type="EMBL" id="PEOG01000007">
    <property type="protein sequence ID" value="PIM54808.1"/>
    <property type="molecule type" value="Genomic_DNA"/>
</dbReference>
<feature type="transmembrane region" description="Helical" evidence="1">
    <location>
        <begin position="107"/>
        <end position="125"/>
    </location>
</feature>
<keyword evidence="1" id="KW-0812">Transmembrane</keyword>
<reference evidence="2 3" key="1">
    <citation type="submission" date="2017-11" db="EMBL/GenBank/DDBJ databases">
        <title>Draft genome sequence of Mitsuaria sp. HWN-4.</title>
        <authorList>
            <person name="Gundlapally S.R."/>
        </authorList>
    </citation>
    <scope>NUCLEOTIDE SEQUENCE [LARGE SCALE GENOMIC DNA]</scope>
    <source>
        <strain evidence="2 3">HWN-4</strain>
    </source>
</reference>
<dbReference type="RefSeq" id="WP_099859920.1">
    <property type="nucleotide sequence ID" value="NZ_PEOG01000007.1"/>
</dbReference>
<dbReference type="OrthoDB" id="9005962at2"/>
<feature type="transmembrane region" description="Helical" evidence="1">
    <location>
        <begin position="71"/>
        <end position="87"/>
    </location>
</feature>
<evidence type="ECO:0000313" key="2">
    <source>
        <dbReference type="EMBL" id="PIM54808.1"/>
    </source>
</evidence>
<feature type="transmembrane region" description="Helical" evidence="1">
    <location>
        <begin position="46"/>
        <end position="64"/>
    </location>
</feature>
<organism evidence="2 3">
    <name type="scientific">Roseateles chitinivorans</name>
    <dbReference type="NCBI Taxonomy" id="2917965"/>
    <lineage>
        <taxon>Bacteria</taxon>
        <taxon>Pseudomonadati</taxon>
        <taxon>Pseudomonadota</taxon>
        <taxon>Betaproteobacteria</taxon>
        <taxon>Burkholderiales</taxon>
        <taxon>Sphaerotilaceae</taxon>
        <taxon>Roseateles</taxon>
    </lineage>
</organism>
<evidence type="ECO:0000256" key="1">
    <source>
        <dbReference type="SAM" id="Phobius"/>
    </source>
</evidence>